<keyword evidence="2" id="KW-1133">Transmembrane helix</keyword>
<evidence type="ECO:0000259" key="4">
    <source>
        <dbReference type="PROSITE" id="PS50213"/>
    </source>
</evidence>
<dbReference type="GO" id="GO:0000329">
    <property type="term" value="C:fungal-type vacuole membrane"/>
    <property type="evidence" value="ECO:0007669"/>
    <property type="project" value="TreeGrafter"/>
</dbReference>
<keyword evidence="6" id="KW-1185">Reference proteome</keyword>
<dbReference type="PANTHER" id="PTHR10900">
    <property type="entry name" value="PERIOSTIN-RELATED"/>
    <property type="match status" value="1"/>
</dbReference>
<dbReference type="OMA" id="FCSSNKR"/>
<dbReference type="STRING" id="1245528.M3J5S3"/>
<dbReference type="InterPro" id="IPR036378">
    <property type="entry name" value="FAS1_dom_sf"/>
</dbReference>
<feature type="domain" description="FAS1" evidence="4">
    <location>
        <begin position="510"/>
        <end position="649"/>
    </location>
</feature>
<feature type="region of interest" description="Disordered" evidence="1">
    <location>
        <begin position="927"/>
        <end position="968"/>
    </location>
</feature>
<evidence type="ECO:0000313" key="5">
    <source>
        <dbReference type="EMBL" id="EMG47418.1"/>
    </source>
</evidence>
<dbReference type="PANTHER" id="PTHR10900:SF77">
    <property type="entry name" value="FI19380P1"/>
    <property type="match status" value="1"/>
</dbReference>
<dbReference type="EMBL" id="AOGT01001589">
    <property type="protein sequence ID" value="EMG47418.1"/>
    <property type="molecule type" value="Genomic_DNA"/>
</dbReference>
<dbReference type="Proteomes" id="UP000011777">
    <property type="component" value="Unassembled WGS sequence"/>
</dbReference>
<reference evidence="5 6" key="1">
    <citation type="submission" date="2013-02" db="EMBL/GenBank/DDBJ databases">
        <title>Genome sequence of Candida maltosa Xu316, a potential industrial strain for xylitol and ethanol production.</title>
        <authorList>
            <person name="Yu J."/>
            <person name="Wang Q."/>
            <person name="Geng X."/>
            <person name="Bao W."/>
            <person name="He P."/>
            <person name="Cai J."/>
        </authorList>
    </citation>
    <scope>NUCLEOTIDE SEQUENCE [LARGE SCALE GENOMIC DNA]</scope>
    <source>
        <strain evidence="6">Xu316</strain>
    </source>
</reference>
<name>M3J5S3_CANMX</name>
<feature type="compositionally biased region" description="Basic residues" evidence="1">
    <location>
        <begin position="203"/>
        <end position="216"/>
    </location>
</feature>
<keyword evidence="2" id="KW-0472">Membrane</keyword>
<gene>
    <name evidence="5" type="ORF">G210_2275</name>
</gene>
<dbReference type="PROSITE" id="PS50213">
    <property type="entry name" value="FAS1"/>
    <property type="match status" value="2"/>
</dbReference>
<dbReference type="Pfam" id="PF02469">
    <property type="entry name" value="Fasciclin"/>
    <property type="match status" value="2"/>
</dbReference>
<protein>
    <recommendedName>
        <fullName evidence="4">FAS1 domain-containing protein</fullName>
    </recommendedName>
</protein>
<feature type="domain" description="FAS1" evidence="4">
    <location>
        <begin position="32"/>
        <end position="144"/>
    </location>
</feature>
<dbReference type="AlphaFoldDB" id="M3J5S3"/>
<sequence length="968" mass="109759">MKSYWVFIFLLVHVFGTKTDTSTTSVDPTPTPSTIVDILSSQPQFSYFLRLLQRQGMIPLINQLENVTVLAPINSAFVGQRGIDWENNDLKRYIVNQKLRIGYLDKEESVYKTLYRVGNQNYSVSIRPDLESLEYVIDGVSSIVDQDIYAKHQYSYIQGIDHLLPIKPTLCDALMNDSNSDIALFKKIFQSLFVDPDLETEGKKKRKKKKKPKKEKPRPLPNSCEELLNGTQTIIIPNNNLLKKSLSDIQLKYYLANDDLENFATTADAITEIKYDVMELLENLMFNELIVGKNITNSKVVSKSGVQHKFSLKNRQVKVDNIVANSTIVLADGAVHIFNEDSKVFFQNINVPTVEMIARKALYGLHYSSFVEEIYFRTLDHLIDGTTSNQSIFVDIEDRDDVEEENLLMSFSSRQNLLYQFTDGTPDTSTRRHVLMNTKLCSDKKIGGCYKLKLSTSNSNKNVTVNDDVDVTDFIPIANDTTIYIATGEIKPPVNLKHALGDLISSGTIPRHLESIQIDRTSCLKTLEFINSFDLYSLDDNEKGYSIFLPCGTKNLWKDLGLVLTYLENNPNVLQKIINGMFLKNLVYSDFAAKKEIFKDINGTPIHVSSLKIKDDKNIISLNQTELALSLNSDVLFSQGVIHVVDEVLLPDNFEIPIEELIRTTFDANFPNHFIWEILKMYPNIKNAIIGKTPYSLLIPTPESLKDFNITSSFDDLLRFVDFHLIPNTEVSKILDCIDGVGYNDSIIKTNLSEGGLVCKHKPNTNKVLLQLHKLNTTVDEAAYNKDHEVRILNHGCTKQYRGDTDHLSCVFYIQKPLSLQWLENPKKDDNFLHVHLGLVSVGAGVILGLILFGGVMAGLVLCLGKRDKNDDKDDIEFPRADSGFMSVLTDEDEFIPYDRGYETDVDVLRTESDALLPIHMKRKKRIRKPDYGSTKNNNNNGTTLPRDIGDVRNTLNRERNGNGYTQF</sequence>
<feature type="compositionally biased region" description="Basic and acidic residues" evidence="1">
    <location>
        <begin position="948"/>
        <end position="961"/>
    </location>
</feature>
<evidence type="ECO:0000256" key="3">
    <source>
        <dbReference type="SAM" id="SignalP"/>
    </source>
</evidence>
<accession>M3J5S3</accession>
<feature type="signal peptide" evidence="3">
    <location>
        <begin position="1"/>
        <end position="16"/>
    </location>
</feature>
<proteinExistence type="predicted"/>
<evidence type="ECO:0000256" key="2">
    <source>
        <dbReference type="SAM" id="Phobius"/>
    </source>
</evidence>
<dbReference type="SUPFAM" id="SSF82153">
    <property type="entry name" value="FAS1 domain"/>
    <property type="match status" value="2"/>
</dbReference>
<dbReference type="HOGENOM" id="CLU_008441_0_0_1"/>
<comment type="caution">
    <text evidence="5">The sequence shown here is derived from an EMBL/GenBank/DDBJ whole genome shotgun (WGS) entry which is preliminary data.</text>
</comment>
<dbReference type="InterPro" id="IPR050904">
    <property type="entry name" value="Adhesion/Biosynth-related"/>
</dbReference>
<keyword evidence="3" id="KW-0732">Signal</keyword>
<feature type="chain" id="PRO_5004034783" description="FAS1 domain-containing protein" evidence="3">
    <location>
        <begin position="17"/>
        <end position="968"/>
    </location>
</feature>
<dbReference type="InterPro" id="IPR000782">
    <property type="entry name" value="FAS1_domain"/>
</dbReference>
<dbReference type="GO" id="GO:0016236">
    <property type="term" value="P:macroautophagy"/>
    <property type="evidence" value="ECO:0007669"/>
    <property type="project" value="TreeGrafter"/>
</dbReference>
<organism evidence="5 6">
    <name type="scientific">Candida maltosa (strain Xu316)</name>
    <name type="common">Yeast</name>
    <dbReference type="NCBI Taxonomy" id="1245528"/>
    <lineage>
        <taxon>Eukaryota</taxon>
        <taxon>Fungi</taxon>
        <taxon>Dikarya</taxon>
        <taxon>Ascomycota</taxon>
        <taxon>Saccharomycotina</taxon>
        <taxon>Pichiomycetes</taxon>
        <taxon>Debaryomycetaceae</taxon>
        <taxon>Candida/Lodderomyces clade</taxon>
        <taxon>Candida</taxon>
    </lineage>
</organism>
<dbReference type="Gene3D" id="2.30.180.10">
    <property type="entry name" value="FAS1 domain"/>
    <property type="match status" value="2"/>
</dbReference>
<dbReference type="eggNOG" id="KOG1437">
    <property type="taxonomic scope" value="Eukaryota"/>
</dbReference>
<evidence type="ECO:0000256" key="1">
    <source>
        <dbReference type="SAM" id="MobiDB-lite"/>
    </source>
</evidence>
<dbReference type="SMART" id="SM00554">
    <property type="entry name" value="FAS1"/>
    <property type="match status" value="2"/>
</dbReference>
<feature type="transmembrane region" description="Helical" evidence="2">
    <location>
        <begin position="837"/>
        <end position="864"/>
    </location>
</feature>
<feature type="region of interest" description="Disordered" evidence="1">
    <location>
        <begin position="203"/>
        <end position="222"/>
    </location>
</feature>
<keyword evidence="2" id="KW-0812">Transmembrane</keyword>
<evidence type="ECO:0000313" key="6">
    <source>
        <dbReference type="Proteomes" id="UP000011777"/>
    </source>
</evidence>
<dbReference type="OrthoDB" id="286301at2759"/>